<dbReference type="InterPro" id="IPR013360">
    <property type="entry name" value="Pilus_4_PilW"/>
</dbReference>
<dbReference type="InterPro" id="IPR019734">
    <property type="entry name" value="TPR_rpt"/>
</dbReference>
<dbReference type="Pfam" id="PF13424">
    <property type="entry name" value="TPR_12"/>
    <property type="match status" value="1"/>
</dbReference>
<dbReference type="AlphaFoldDB" id="A0A8D5ANC6"/>
<dbReference type="SUPFAM" id="SSF81901">
    <property type="entry name" value="HCP-like"/>
    <property type="match status" value="1"/>
</dbReference>
<dbReference type="KEGG" id="moz:MoryE10_25610"/>
<proteinExistence type="predicted"/>
<dbReference type="PANTHER" id="PTHR45586">
    <property type="entry name" value="TPR REPEAT-CONTAINING PROTEIN PA4667"/>
    <property type="match status" value="1"/>
</dbReference>
<dbReference type="PANTHER" id="PTHR45586:SF1">
    <property type="entry name" value="LIPOPOLYSACCHARIDE ASSEMBLY PROTEIN B"/>
    <property type="match status" value="1"/>
</dbReference>
<name>A0A8D5ANC6_9GAMM</name>
<gene>
    <name evidence="4" type="ORF">MoryE10_25610</name>
</gene>
<reference evidence="4" key="1">
    <citation type="submission" date="2019-06" db="EMBL/GenBank/DDBJ databases">
        <title>Complete genome sequence of Methylogaea oryzae strain JCM16910.</title>
        <authorList>
            <person name="Asakawa S."/>
        </authorList>
    </citation>
    <scope>NUCLEOTIDE SEQUENCE</scope>
    <source>
        <strain evidence="4">E10</strain>
    </source>
</reference>
<dbReference type="Proteomes" id="UP000824988">
    <property type="component" value="Chromosome"/>
</dbReference>
<evidence type="ECO:0000313" key="4">
    <source>
        <dbReference type="EMBL" id="BBL71955.1"/>
    </source>
</evidence>
<feature type="repeat" description="TPR" evidence="3">
    <location>
        <begin position="30"/>
        <end position="63"/>
    </location>
</feature>
<dbReference type="SMART" id="SM00028">
    <property type="entry name" value="TPR"/>
    <property type="match status" value="4"/>
</dbReference>
<feature type="repeat" description="TPR" evidence="3">
    <location>
        <begin position="134"/>
        <end position="167"/>
    </location>
</feature>
<dbReference type="RefSeq" id="WP_054773498.1">
    <property type="nucleotide sequence ID" value="NZ_AP019782.1"/>
</dbReference>
<dbReference type="NCBIfam" id="TIGR02521">
    <property type="entry name" value="type_IV_pilW"/>
    <property type="match status" value="1"/>
</dbReference>
<feature type="repeat" description="TPR" evidence="3">
    <location>
        <begin position="64"/>
        <end position="97"/>
    </location>
</feature>
<organism evidence="4 5">
    <name type="scientific">Methylogaea oryzae</name>
    <dbReference type="NCBI Taxonomy" id="1295382"/>
    <lineage>
        <taxon>Bacteria</taxon>
        <taxon>Pseudomonadati</taxon>
        <taxon>Pseudomonadota</taxon>
        <taxon>Gammaproteobacteria</taxon>
        <taxon>Methylococcales</taxon>
        <taxon>Methylococcaceae</taxon>
        <taxon>Methylogaea</taxon>
    </lineage>
</organism>
<evidence type="ECO:0000256" key="2">
    <source>
        <dbReference type="ARBA" id="ARBA00022803"/>
    </source>
</evidence>
<evidence type="ECO:0000256" key="3">
    <source>
        <dbReference type="PROSITE-ProRule" id="PRU00339"/>
    </source>
</evidence>
<dbReference type="Pfam" id="PF14559">
    <property type="entry name" value="TPR_19"/>
    <property type="match status" value="1"/>
</dbReference>
<dbReference type="Gene3D" id="1.25.40.10">
    <property type="entry name" value="Tetratricopeptide repeat domain"/>
    <property type="match status" value="1"/>
</dbReference>
<dbReference type="EMBL" id="AP019782">
    <property type="protein sequence ID" value="BBL71955.1"/>
    <property type="molecule type" value="Genomic_DNA"/>
</dbReference>
<keyword evidence="1" id="KW-0677">Repeat</keyword>
<sequence>MMRTLLLLSVLIVAGCGLWSDKSEERRRSSDLYVRKGVAYLEAGRYENARADLEKALDLSSRNSEAHNALGVLFERLDKQDEARFHFKKAVGLDENNYGALNNYSRFLCSHGSYEEGIESLQQVIASKVYSQPWLALTNQGICYKSAGKIDEAERALRSALESGPDFAPALLEMARIAFDKKDYLKARAFLQRYAGSAQHTAETLWLAIRTEDALGNPASVRGYLVQLRERFPDSPETAEAKKTYAIR</sequence>
<accession>A0A8D5ANC6</accession>
<protein>
    <recommendedName>
        <fullName evidence="6">Type IV pilus biogenesis/stability protein PilW</fullName>
    </recommendedName>
</protein>
<evidence type="ECO:0008006" key="6">
    <source>
        <dbReference type="Google" id="ProtNLM"/>
    </source>
</evidence>
<dbReference type="PROSITE" id="PS50005">
    <property type="entry name" value="TPR"/>
    <property type="match status" value="3"/>
</dbReference>
<evidence type="ECO:0000313" key="5">
    <source>
        <dbReference type="Proteomes" id="UP000824988"/>
    </source>
</evidence>
<dbReference type="PROSITE" id="PS51257">
    <property type="entry name" value="PROKAR_LIPOPROTEIN"/>
    <property type="match status" value="1"/>
</dbReference>
<dbReference type="InterPro" id="IPR051012">
    <property type="entry name" value="CellSynth/LPSAsmb/PSIAsmb"/>
</dbReference>
<dbReference type="InterPro" id="IPR011990">
    <property type="entry name" value="TPR-like_helical_dom_sf"/>
</dbReference>
<keyword evidence="2 3" id="KW-0802">TPR repeat</keyword>
<evidence type="ECO:0000256" key="1">
    <source>
        <dbReference type="ARBA" id="ARBA00022737"/>
    </source>
</evidence>
<keyword evidence="5" id="KW-1185">Reference proteome</keyword>